<keyword evidence="4" id="KW-0328">Glycosyltransferase</keyword>
<dbReference type="SUPFAM" id="SSF53271">
    <property type="entry name" value="PRTase-like"/>
    <property type="match status" value="1"/>
</dbReference>
<dbReference type="GO" id="GO:0016757">
    <property type="term" value="F:glycosyltransferase activity"/>
    <property type="evidence" value="ECO:0007669"/>
    <property type="project" value="UniProtKB-KW"/>
</dbReference>
<evidence type="ECO:0000313" key="5">
    <source>
        <dbReference type="Proteomes" id="UP000295151"/>
    </source>
</evidence>
<dbReference type="Proteomes" id="UP000295151">
    <property type="component" value="Unassembled WGS sequence"/>
</dbReference>
<dbReference type="PANTHER" id="PTHR43864:SF1">
    <property type="entry name" value="XANTHINE PHOSPHORIBOSYLTRANSFERASE"/>
    <property type="match status" value="1"/>
</dbReference>
<dbReference type="EMBL" id="SOCE01000001">
    <property type="protein sequence ID" value="TDU90223.1"/>
    <property type="molecule type" value="Genomic_DNA"/>
</dbReference>
<dbReference type="Gene3D" id="3.40.50.2020">
    <property type="match status" value="1"/>
</dbReference>
<dbReference type="InterPro" id="IPR000836">
    <property type="entry name" value="PRTase_dom"/>
</dbReference>
<evidence type="ECO:0000313" key="4">
    <source>
        <dbReference type="EMBL" id="TDU90223.1"/>
    </source>
</evidence>
<keyword evidence="1 4" id="KW-0808">Transferase</keyword>
<sequence length="188" mass="20663">MSRTAVARVDGDLRRRLVAAFTWTWDRGVYAGYANLTGWWRDADLIRELGPALGSLYDVRPTVVVGPVSRGALVGALTAAALGVGFVEVRKNAGQATDSDRWVLRTTGPDYQDRHVVFGFRRNLIQAGDRVLMVDDWAATGETARVVRALVEDCGAQWIGAACIVDGLDDARFRHELPLRALLDVRNL</sequence>
<evidence type="ECO:0000259" key="3">
    <source>
        <dbReference type="Pfam" id="PF00156"/>
    </source>
</evidence>
<dbReference type="CDD" id="cd06223">
    <property type="entry name" value="PRTases_typeI"/>
    <property type="match status" value="1"/>
</dbReference>
<evidence type="ECO:0000256" key="1">
    <source>
        <dbReference type="ARBA" id="ARBA00022679"/>
    </source>
</evidence>
<dbReference type="Pfam" id="PF00156">
    <property type="entry name" value="Pribosyltran"/>
    <property type="match status" value="1"/>
</dbReference>
<feature type="domain" description="Phosphoribosyltransferase" evidence="3">
    <location>
        <begin position="57"/>
        <end position="173"/>
    </location>
</feature>
<protein>
    <submittedName>
        <fullName evidence="4">Adenine phosphoribosyltransferase</fullName>
    </submittedName>
</protein>
<dbReference type="InterPro" id="IPR050118">
    <property type="entry name" value="Pur/Pyrimidine_PRTase"/>
</dbReference>
<proteinExistence type="predicted"/>
<accession>A0A4V6Q5Y4</accession>
<dbReference type="RefSeq" id="WP_166678636.1">
    <property type="nucleotide sequence ID" value="NZ_SOCE01000001.1"/>
</dbReference>
<dbReference type="InterPro" id="IPR029057">
    <property type="entry name" value="PRTase-like"/>
</dbReference>
<dbReference type="AlphaFoldDB" id="A0A4V6Q5Y4"/>
<evidence type="ECO:0000256" key="2">
    <source>
        <dbReference type="ARBA" id="ARBA00022726"/>
    </source>
</evidence>
<reference evidence="4 5" key="1">
    <citation type="submission" date="2019-03" db="EMBL/GenBank/DDBJ databases">
        <title>Genomic Encyclopedia of Type Strains, Phase III (KMG-III): the genomes of soil and plant-associated and newly described type strains.</title>
        <authorList>
            <person name="Whitman W."/>
        </authorList>
    </citation>
    <scope>NUCLEOTIDE SEQUENCE [LARGE SCALE GENOMIC DNA]</scope>
    <source>
        <strain evidence="4 5">VKM Ac-2575</strain>
    </source>
</reference>
<keyword evidence="2" id="KW-0660">Purine salvage</keyword>
<organism evidence="4 5">
    <name type="scientific">Kribbella voronezhensis</name>
    <dbReference type="NCBI Taxonomy" id="2512212"/>
    <lineage>
        <taxon>Bacteria</taxon>
        <taxon>Bacillati</taxon>
        <taxon>Actinomycetota</taxon>
        <taxon>Actinomycetes</taxon>
        <taxon>Propionibacteriales</taxon>
        <taxon>Kribbellaceae</taxon>
        <taxon>Kribbella</taxon>
    </lineage>
</organism>
<dbReference type="PANTHER" id="PTHR43864">
    <property type="entry name" value="HYPOXANTHINE/GUANINE PHOSPHORIBOSYLTRANSFERASE"/>
    <property type="match status" value="1"/>
</dbReference>
<keyword evidence="5" id="KW-1185">Reference proteome</keyword>
<gene>
    <name evidence="4" type="ORF">EV138_3808</name>
</gene>
<comment type="caution">
    <text evidence="4">The sequence shown here is derived from an EMBL/GenBank/DDBJ whole genome shotgun (WGS) entry which is preliminary data.</text>
</comment>
<dbReference type="GO" id="GO:0006166">
    <property type="term" value="P:purine ribonucleoside salvage"/>
    <property type="evidence" value="ECO:0007669"/>
    <property type="project" value="UniProtKB-KW"/>
</dbReference>
<name>A0A4V6Q5Y4_9ACTN</name>